<organism evidence="1 2">
    <name type="scientific">Naganishia adeliensis</name>
    <dbReference type="NCBI Taxonomy" id="92952"/>
    <lineage>
        <taxon>Eukaryota</taxon>
        <taxon>Fungi</taxon>
        <taxon>Dikarya</taxon>
        <taxon>Basidiomycota</taxon>
        <taxon>Agaricomycotina</taxon>
        <taxon>Tremellomycetes</taxon>
        <taxon>Filobasidiales</taxon>
        <taxon>Filobasidiaceae</taxon>
        <taxon>Naganishia</taxon>
    </lineage>
</organism>
<comment type="caution">
    <text evidence="1">The sequence shown here is derived from an EMBL/GenBank/DDBJ whole genome shotgun (WGS) entry which is preliminary data.</text>
</comment>
<sequence length="284" mass="30481">MDHHSFPSWLADLSSLGSNAASDLRLHQSGGSDFYTESSDDSAGLSAYNNALNGFAYPRVDVPHYDAYPEYDPSPMIYPATTVAWPASEVPIGGHLPDATTDRRPALLQPRSILPEGYRQMNVPNVQSFAESQVAPQAEPSISNDMMYSNQELSASTDYDSQPIRTGATFQITGPVSVTDPPLQRYLISQLDNAALSMSDCYDGSGSQGNSIEIASMFGMPFDTSSKATSQTVSTAPSNLTTRLLMPKAATCSTSGAAGSSRTLGVKVENQGREFRERADECHS</sequence>
<evidence type="ECO:0000313" key="2">
    <source>
        <dbReference type="Proteomes" id="UP001230649"/>
    </source>
</evidence>
<keyword evidence="2" id="KW-1185">Reference proteome</keyword>
<dbReference type="EMBL" id="JASBWS010000082">
    <property type="protein sequence ID" value="KAJ9099601.1"/>
    <property type="molecule type" value="Genomic_DNA"/>
</dbReference>
<name>A0ACC2VLA0_9TREE</name>
<evidence type="ECO:0000313" key="1">
    <source>
        <dbReference type="EMBL" id="KAJ9099601.1"/>
    </source>
</evidence>
<proteinExistence type="predicted"/>
<gene>
    <name evidence="1" type="ORF">QFC20_005667</name>
</gene>
<reference evidence="1" key="1">
    <citation type="submission" date="2023-04" db="EMBL/GenBank/DDBJ databases">
        <title>Draft Genome sequencing of Naganishia species isolated from polar environments using Oxford Nanopore Technology.</title>
        <authorList>
            <person name="Leo P."/>
            <person name="Venkateswaran K."/>
        </authorList>
    </citation>
    <scope>NUCLEOTIDE SEQUENCE</scope>
    <source>
        <strain evidence="1">MNA-CCFEE 5262</strain>
    </source>
</reference>
<dbReference type="Proteomes" id="UP001230649">
    <property type="component" value="Unassembled WGS sequence"/>
</dbReference>
<accession>A0ACC2VLA0</accession>
<protein>
    <submittedName>
        <fullName evidence="1">Uncharacterized protein</fullName>
    </submittedName>
</protein>